<dbReference type="OrthoDB" id="6437200at2759"/>
<evidence type="ECO:0000313" key="3">
    <source>
        <dbReference type="Proteomes" id="UP000288716"/>
    </source>
</evidence>
<gene>
    <name evidence="2" type="ORF">B4U80_11859</name>
</gene>
<organism evidence="2 3">
    <name type="scientific">Leptotrombidium deliense</name>
    <dbReference type="NCBI Taxonomy" id="299467"/>
    <lineage>
        <taxon>Eukaryota</taxon>
        <taxon>Metazoa</taxon>
        <taxon>Ecdysozoa</taxon>
        <taxon>Arthropoda</taxon>
        <taxon>Chelicerata</taxon>
        <taxon>Arachnida</taxon>
        <taxon>Acari</taxon>
        <taxon>Acariformes</taxon>
        <taxon>Trombidiformes</taxon>
        <taxon>Prostigmata</taxon>
        <taxon>Anystina</taxon>
        <taxon>Parasitengona</taxon>
        <taxon>Trombiculoidea</taxon>
        <taxon>Trombiculidae</taxon>
        <taxon>Leptotrombidium</taxon>
    </lineage>
</organism>
<evidence type="ECO:0000313" key="2">
    <source>
        <dbReference type="EMBL" id="RWS21427.1"/>
    </source>
</evidence>
<dbReference type="Gene3D" id="1.25.40.420">
    <property type="match status" value="1"/>
</dbReference>
<dbReference type="Gene3D" id="3.30.710.10">
    <property type="entry name" value="Potassium Channel Kv1.1, Chain A"/>
    <property type="match status" value="1"/>
</dbReference>
<name>A0A443S1K1_9ACAR</name>
<dbReference type="Pfam" id="PF00651">
    <property type="entry name" value="BTB"/>
    <property type="match status" value="1"/>
</dbReference>
<accession>A0A443S1K1</accession>
<reference evidence="2 3" key="1">
    <citation type="journal article" date="2018" name="Gigascience">
        <title>Genomes of trombidid mites reveal novel predicted allergens and laterally-transferred genes associated with secondary metabolism.</title>
        <authorList>
            <person name="Dong X."/>
            <person name="Chaisiri K."/>
            <person name="Xia D."/>
            <person name="Armstrong S.D."/>
            <person name="Fang Y."/>
            <person name="Donnelly M.J."/>
            <person name="Kadowaki T."/>
            <person name="McGarry J.W."/>
            <person name="Darby A.C."/>
            <person name="Makepeace B.L."/>
        </authorList>
    </citation>
    <scope>NUCLEOTIDE SEQUENCE [LARGE SCALE GENOMIC DNA]</scope>
    <source>
        <strain evidence="2">UoL-UT</strain>
    </source>
</reference>
<protein>
    <submittedName>
        <fullName evidence="2">Speckle-type POZ protein-like protein</fullName>
    </submittedName>
</protein>
<dbReference type="EMBL" id="NCKV01012269">
    <property type="protein sequence ID" value="RWS21427.1"/>
    <property type="molecule type" value="Genomic_DNA"/>
</dbReference>
<dbReference type="CDD" id="cd18186">
    <property type="entry name" value="BTB_POZ_ZBTB_KLHL-like"/>
    <property type="match status" value="1"/>
</dbReference>
<comment type="caution">
    <text evidence="2">The sequence shown here is derived from an EMBL/GenBank/DDBJ whole genome shotgun (WGS) entry which is preliminary data.</text>
</comment>
<sequence length="302" mass="34144">MKFFNWSENSAYLTVSLQLHSNENARRVTAKYSLGLVDVYGNIRFSKSSKGRVDFIPQNHANWSDAVSDTLNEQIMVKRTALLSYGKVLLGDEDSLQVVCKLTLFDEVFSVPKLIDSGVVYEGRELVEGSFINDFVSKINGTVPDTIIKCADGKELKCHKIILQYRSSILDHATTTDLIFIEDFKYPVVKALLSFMYSDTISDFGEFADELLMAAHKYTLPKLKKIVEQFLSVTLDDKNAPHLLSIADTCECPKLKERVIKFVAANAVTVCSSPNFKTELASQPHLYRETVLEIFSKKRRLF</sequence>
<dbReference type="STRING" id="299467.A0A443S1K1"/>
<dbReference type="PROSITE" id="PS50097">
    <property type="entry name" value="BTB"/>
    <property type="match status" value="1"/>
</dbReference>
<dbReference type="PANTHER" id="PTHR24413">
    <property type="entry name" value="SPECKLE-TYPE POZ PROTEIN"/>
    <property type="match status" value="1"/>
</dbReference>
<feature type="domain" description="BTB" evidence="1">
    <location>
        <begin position="144"/>
        <end position="202"/>
    </location>
</feature>
<dbReference type="SUPFAM" id="SSF54695">
    <property type="entry name" value="POZ domain"/>
    <property type="match status" value="1"/>
</dbReference>
<keyword evidence="3" id="KW-1185">Reference proteome</keyword>
<dbReference type="SMART" id="SM00225">
    <property type="entry name" value="BTB"/>
    <property type="match status" value="1"/>
</dbReference>
<dbReference type="AlphaFoldDB" id="A0A443S1K1"/>
<dbReference type="InterPro" id="IPR011333">
    <property type="entry name" value="SKP1/BTB/POZ_sf"/>
</dbReference>
<dbReference type="InterPro" id="IPR000210">
    <property type="entry name" value="BTB/POZ_dom"/>
</dbReference>
<evidence type="ECO:0000259" key="1">
    <source>
        <dbReference type="PROSITE" id="PS50097"/>
    </source>
</evidence>
<dbReference type="VEuPathDB" id="VectorBase:LDEU010613"/>
<dbReference type="Proteomes" id="UP000288716">
    <property type="component" value="Unassembled WGS sequence"/>
</dbReference>
<proteinExistence type="predicted"/>